<dbReference type="Proteomes" id="UP000886874">
    <property type="component" value="Unassembled WGS sequence"/>
</dbReference>
<dbReference type="PIRSF" id="PIRSF000441">
    <property type="entry name" value="CysE"/>
    <property type="match status" value="1"/>
</dbReference>
<dbReference type="Gene3D" id="2.160.10.10">
    <property type="entry name" value="Hexapeptide repeat proteins"/>
    <property type="match status" value="1"/>
</dbReference>
<evidence type="ECO:0000256" key="2">
    <source>
        <dbReference type="ARBA" id="ARBA00007274"/>
    </source>
</evidence>
<evidence type="ECO:0000256" key="5">
    <source>
        <dbReference type="ARBA" id="ARBA00022605"/>
    </source>
</evidence>
<evidence type="ECO:0000256" key="7">
    <source>
        <dbReference type="ARBA" id="ARBA00023192"/>
    </source>
</evidence>
<dbReference type="InterPro" id="IPR045304">
    <property type="entry name" value="LbH_SAT"/>
</dbReference>
<dbReference type="InterPro" id="IPR042122">
    <property type="entry name" value="Ser_AcTrfase_N_sf"/>
</dbReference>
<reference evidence="11" key="2">
    <citation type="journal article" date="2021" name="PeerJ">
        <title>Extensive microbial diversity within the chicken gut microbiome revealed by metagenomics and culture.</title>
        <authorList>
            <person name="Gilroy R."/>
            <person name="Ravi A."/>
            <person name="Getino M."/>
            <person name="Pursley I."/>
            <person name="Horton D.L."/>
            <person name="Alikhan N.F."/>
            <person name="Baker D."/>
            <person name="Gharbi K."/>
            <person name="Hall N."/>
            <person name="Watson M."/>
            <person name="Adriaenssens E.M."/>
            <person name="Foster-Nyarko E."/>
            <person name="Jarju S."/>
            <person name="Secka A."/>
            <person name="Antonio M."/>
            <person name="Oren A."/>
            <person name="Chaudhuri R.R."/>
            <person name="La Ragione R."/>
            <person name="Hildebrand F."/>
            <person name="Pallen M.J."/>
        </authorList>
    </citation>
    <scope>NUCLEOTIDE SEQUENCE</scope>
    <source>
        <strain evidence="11">ChiSjej2B20-13462</strain>
    </source>
</reference>
<dbReference type="GO" id="GO:0009001">
    <property type="term" value="F:serine O-acetyltransferase activity"/>
    <property type="evidence" value="ECO:0007669"/>
    <property type="project" value="UniProtKB-EC"/>
</dbReference>
<evidence type="ECO:0000313" key="11">
    <source>
        <dbReference type="EMBL" id="HIQ69189.1"/>
    </source>
</evidence>
<gene>
    <name evidence="11" type="primary">cysE</name>
    <name evidence="11" type="ORF">IAA67_02505</name>
</gene>
<dbReference type="SUPFAM" id="SSF51161">
    <property type="entry name" value="Trimeric LpxA-like enzymes"/>
    <property type="match status" value="1"/>
</dbReference>
<dbReference type="InterPro" id="IPR005881">
    <property type="entry name" value="Ser_O-AcTrfase"/>
</dbReference>
<dbReference type="Pfam" id="PF00132">
    <property type="entry name" value="Hexapep"/>
    <property type="match status" value="1"/>
</dbReference>
<dbReference type="PANTHER" id="PTHR42811">
    <property type="entry name" value="SERINE ACETYLTRANSFERASE"/>
    <property type="match status" value="1"/>
</dbReference>
<evidence type="ECO:0000313" key="12">
    <source>
        <dbReference type="Proteomes" id="UP000886874"/>
    </source>
</evidence>
<keyword evidence="8 10" id="KW-0012">Acyltransferase</keyword>
<dbReference type="InterPro" id="IPR001451">
    <property type="entry name" value="Hexapep"/>
</dbReference>
<proteinExistence type="inferred from homology"/>
<dbReference type="InterPro" id="IPR053376">
    <property type="entry name" value="Serine_acetyltransferase"/>
</dbReference>
<protein>
    <recommendedName>
        <fullName evidence="4 10">Serine acetyltransferase</fullName>
        <ecNumber evidence="3 10">2.3.1.30</ecNumber>
    </recommendedName>
</protein>
<comment type="caution">
    <text evidence="11">The sequence shown here is derived from an EMBL/GenBank/DDBJ whole genome shotgun (WGS) entry which is preliminary data.</text>
</comment>
<dbReference type="AlphaFoldDB" id="A0A9D0Z563"/>
<evidence type="ECO:0000256" key="1">
    <source>
        <dbReference type="ARBA" id="ARBA00004876"/>
    </source>
</evidence>
<dbReference type="GO" id="GO:0006535">
    <property type="term" value="P:cysteine biosynthetic process from serine"/>
    <property type="evidence" value="ECO:0007669"/>
    <property type="project" value="InterPro"/>
</dbReference>
<dbReference type="EC" id="2.3.1.30" evidence="3 10"/>
<evidence type="ECO:0000256" key="10">
    <source>
        <dbReference type="PIRNR" id="PIRNR000441"/>
    </source>
</evidence>
<keyword evidence="5" id="KW-0028">Amino-acid biosynthesis</keyword>
<evidence type="ECO:0000256" key="6">
    <source>
        <dbReference type="ARBA" id="ARBA00022679"/>
    </source>
</evidence>
<keyword evidence="7" id="KW-0198">Cysteine biosynthesis</keyword>
<evidence type="ECO:0000256" key="3">
    <source>
        <dbReference type="ARBA" id="ARBA00013266"/>
    </source>
</evidence>
<dbReference type="Gene3D" id="1.10.3130.10">
    <property type="entry name" value="serine acetyltransferase, domain 1"/>
    <property type="match status" value="1"/>
</dbReference>
<dbReference type="InterPro" id="IPR011004">
    <property type="entry name" value="Trimer_LpxA-like_sf"/>
</dbReference>
<accession>A0A9D0Z563</accession>
<name>A0A9D0Z563_9FIRM</name>
<reference evidence="11" key="1">
    <citation type="submission" date="2020-10" db="EMBL/GenBank/DDBJ databases">
        <authorList>
            <person name="Gilroy R."/>
        </authorList>
    </citation>
    <scope>NUCLEOTIDE SEQUENCE</scope>
    <source>
        <strain evidence="11">ChiSjej2B20-13462</strain>
    </source>
</reference>
<evidence type="ECO:0000256" key="4">
    <source>
        <dbReference type="ARBA" id="ARBA00018522"/>
    </source>
</evidence>
<comment type="catalytic activity">
    <reaction evidence="9 10">
        <text>L-serine + acetyl-CoA = O-acetyl-L-serine + CoA</text>
        <dbReference type="Rhea" id="RHEA:24560"/>
        <dbReference type="ChEBI" id="CHEBI:33384"/>
        <dbReference type="ChEBI" id="CHEBI:57287"/>
        <dbReference type="ChEBI" id="CHEBI:57288"/>
        <dbReference type="ChEBI" id="CHEBI:58340"/>
        <dbReference type="EC" id="2.3.1.30"/>
    </reaction>
</comment>
<comment type="pathway">
    <text evidence="1">Amino-acid biosynthesis; L-cysteine biosynthesis; L-cysteine from L-serine: step 1/2.</text>
</comment>
<dbReference type="GO" id="GO:0005737">
    <property type="term" value="C:cytoplasm"/>
    <property type="evidence" value="ECO:0007669"/>
    <property type="project" value="InterPro"/>
</dbReference>
<evidence type="ECO:0000256" key="8">
    <source>
        <dbReference type="ARBA" id="ARBA00023315"/>
    </source>
</evidence>
<evidence type="ECO:0000256" key="9">
    <source>
        <dbReference type="ARBA" id="ARBA00049486"/>
    </source>
</evidence>
<dbReference type="FunFam" id="2.160.10.10:FF:000007">
    <property type="entry name" value="Serine acetyltransferase"/>
    <property type="match status" value="1"/>
</dbReference>
<dbReference type="NCBIfam" id="TIGR01172">
    <property type="entry name" value="cysE"/>
    <property type="match status" value="1"/>
</dbReference>
<keyword evidence="6 10" id="KW-0808">Transferase</keyword>
<dbReference type="NCBIfam" id="NF041874">
    <property type="entry name" value="EPS_EpsC"/>
    <property type="match status" value="1"/>
</dbReference>
<organism evidence="11 12">
    <name type="scientific">Candidatus Avoscillospira stercorigallinarum</name>
    <dbReference type="NCBI Taxonomy" id="2840708"/>
    <lineage>
        <taxon>Bacteria</taxon>
        <taxon>Bacillati</taxon>
        <taxon>Bacillota</taxon>
        <taxon>Clostridia</taxon>
        <taxon>Eubacteriales</taxon>
        <taxon>Oscillospiraceae</taxon>
        <taxon>Oscillospiraceae incertae sedis</taxon>
        <taxon>Candidatus Avoscillospira</taxon>
    </lineage>
</organism>
<dbReference type="EMBL" id="DVFN01000034">
    <property type="protein sequence ID" value="HIQ69189.1"/>
    <property type="molecule type" value="Genomic_DNA"/>
</dbReference>
<dbReference type="CDD" id="cd03354">
    <property type="entry name" value="LbH_SAT"/>
    <property type="match status" value="1"/>
</dbReference>
<sequence length="205" mass="22179">MSMGILEDIRAYKNNDPAARSAVEILLLYNGLHATLHYRLAHWLHTHGLKFPARLVSQLSKFFTGIEIHPGATIGKRLVIDHGTGIVIGETAIIGDDCLLYQGVTLGGTGKDVGKRHPTLGNNVMVGCGAKILGPFTVGSNARIAANSVVLREVPENATVVGVPGRVVRLSGEKLDHIHTPDPIMLEIDQLKNRLATLEHALRKR</sequence>
<comment type="similarity">
    <text evidence="2 10">Belongs to the transferase hexapeptide repeat family.</text>
</comment>